<dbReference type="Pfam" id="PF11184">
    <property type="entry name" value="DUF2969"/>
    <property type="match status" value="1"/>
</dbReference>
<dbReference type="RefSeq" id="WP_067391982.1">
    <property type="nucleotide sequence ID" value="NZ_JXKH01000001.1"/>
</dbReference>
<dbReference type="STRING" id="214095.RU97_GL000305"/>
<accession>A0A1L8RK47</accession>
<protein>
    <recommendedName>
        <fullName evidence="3">DUF2969 domain-containing protein</fullName>
    </recommendedName>
</protein>
<proteinExistence type="predicted"/>
<evidence type="ECO:0000313" key="1">
    <source>
        <dbReference type="EMBL" id="OJG20072.1"/>
    </source>
</evidence>
<dbReference type="AlphaFoldDB" id="A0A1L8RK47"/>
<organism evidence="1 2">
    <name type="scientific">Enterococcus canis</name>
    <dbReference type="NCBI Taxonomy" id="214095"/>
    <lineage>
        <taxon>Bacteria</taxon>
        <taxon>Bacillati</taxon>
        <taxon>Bacillota</taxon>
        <taxon>Bacilli</taxon>
        <taxon>Lactobacillales</taxon>
        <taxon>Enterococcaceae</taxon>
        <taxon>Enterococcus</taxon>
    </lineage>
</organism>
<dbReference type="Proteomes" id="UP000181884">
    <property type="component" value="Unassembled WGS sequence"/>
</dbReference>
<keyword evidence="2" id="KW-1185">Reference proteome</keyword>
<evidence type="ECO:0008006" key="3">
    <source>
        <dbReference type="Google" id="ProtNLM"/>
    </source>
</evidence>
<dbReference type="InterPro" id="IPR021351">
    <property type="entry name" value="DUF2969"/>
</dbReference>
<name>A0A1L8RK47_9ENTE</name>
<reference evidence="1 2" key="1">
    <citation type="submission" date="2014-12" db="EMBL/GenBank/DDBJ databases">
        <title>Draft genome sequences of 29 type strains of Enterococci.</title>
        <authorList>
            <person name="Zhong Z."/>
            <person name="Sun Z."/>
            <person name="Liu W."/>
            <person name="Zhang W."/>
            <person name="Zhang H."/>
        </authorList>
    </citation>
    <scope>NUCLEOTIDE SEQUENCE [LARGE SCALE GENOMIC DNA]</scope>
    <source>
        <strain evidence="1 2">DSM 17029</strain>
    </source>
</reference>
<comment type="caution">
    <text evidence="1">The sequence shown here is derived from an EMBL/GenBank/DDBJ whole genome shotgun (WGS) entry which is preliminary data.</text>
</comment>
<gene>
    <name evidence="1" type="ORF">RU97_GL000305</name>
</gene>
<sequence>MAKKKDIEVRAEEIQRQENGQQVTVQQLFIGKKMIGEIIPEGTRFTVMIDGNREATVKSVDEGFEELIRYWNLHE</sequence>
<evidence type="ECO:0000313" key="2">
    <source>
        <dbReference type="Proteomes" id="UP000181884"/>
    </source>
</evidence>
<dbReference type="EMBL" id="JXKH01000001">
    <property type="protein sequence ID" value="OJG20072.1"/>
    <property type="molecule type" value="Genomic_DNA"/>
</dbReference>